<sequence>MSTQSKLKDPLAKGRAIGQAIVSLFDKTSMHDEAAVDIALANLDRLFADTGFEINEIVEAINSVPHLLEFILSVSSDYAFGLFSGEILKMQPQTAEEYLSSLAHKLLAQFSVSLCLPYQRVADTPLELLRHKQSVQLAFSVLQAISLLDVSGTKWSANGKEKRAHKHKRSIHTTGRAPAIDLKPIVEYGSRVPTSRPEAAELAATVIAEQMVVLRARAHAQILLDSFRQDEVAAFFKSMYLPPSPPPPPLAVTIPVQRTGSTDSAISPIVPSILSSPPHGAFPLVQPMKAALYFDNAEGFGPWRIQMSGRADRDLRQWRNRDAQIFDIVIEKVKDLSNGNFTKDNHKKLTGTDVDIPIYEAKMTKNTRLVYQIHCDVDFEDSVERQVIRIFGVYTHSEIDQRFWDAMSRQLNGRGAEYRKRCIFRNKESYQRGQYIVLPGEFPVRSDSEQEVGASPSTVSTDLSKEDMEALHSLLTLEKFVTFSQAFLNSILADQDVSHVFGVSHREKQIIEHDSSCYVIGRSGTGKTTTMVFKILGIERTYDTGSFQGALAKPRQLFVTQSQVLAKKVEEYYSKLYQSHATAHLSPAELTEMASKTRARRERMVDEDEEIFYTTTLPHRYGALEDSHFPLFLTYNHLCRLLEGEFRYLVEQETIDAHKADLLRDIMKLRPRPTRSQTARYLQDERDSFLDYETFLEVYWSHFPENSLNPDLVWGEFMAVIKGSAGALKSDTGHLDKETYLGLGVRKTQTSSLAQRQTVYRLFEVYMRRKRERGHYDPADRTRMLIQSLKAAGVPGNPLNFIYVDEAQDNFLIDSLGIINSDSYFMVEVTDWRPSKVLKSLCSNPHGLFWAGDTAQTIAAGSSFRFKDLKSLMYHTEEDSQALGGKRARPQTFYLTMNYRSHAGIVNCADSVVQLINEYWPDAIDRLPQEKGMSPGVKPMVFSDHDDMRLQRSLFRDSSSGGVIEFGARQCILVRDGAARERLKDEFGKIGQVLTVYESKGLEFDDVLLYNFFEDSKVEYPQWRVLLNSVSGCEAPTFDDGRHGSVCRELKNLYVAITRARKNLWITDCSEKSRPLRRIWAARELVDEHKPGMPMPTLAVSSGKDEWADAARALFVKRQYSEAADAFERADRPQERLVALAYSLRDEARASFATARGKMSSRLASPFVKAAEAFIDVAHGAPEPEDRKTYCRIAAECYVKAGDDGKAGAAYRDAAEYTLAAKHFRKAGMFDDAVAVVQRHEQDIPSEVVQSIVDVSKLYYIRENELDKARSLFQNDDEALEYMDDRDLNGPRASLHEERGEYEDAAECHLREGDNLKAIELFLLDHRFHNSSHSLLKAARCVVDGFWLYLSLGAPENSWSDQTVITLTAHADDLQHRLPGGTLRDEMAMFRALAQTDIPALESLGETFHSQNNFPAALLCLDRVFAHDFTLDSAESLSEIVAYLRTFLNYARILQQFSCVPDPCANPDIQRLFAFQKATEDNEELFLLPKGCYLYTHGVQGTRSIKVEGGAKGIQITRWDLERLIKTEMRERLKARVWNENEMCHTLPRLRPCLLFAVSGSCPRRQCPQRHTQESEAGTTYNSLVQIHVLQIMIFHTMYAADISYHDLVQQQRAWLRRLYEALYPKHHTIGSLGVLSLESVPELIQGRQIIAVWVQDFLNRLYPDKGATHPFLVNLMRTTRLAMLFNRRFAADSLCNIPCAARFHDKRPPAFFRSVPSGTVYIVDDLLAATQGDHPGALERAVLFLNHVLHNRLRVDIGVLCDFMDDLNGSIMISMYLSSKGTLDGLMLPKSWLARLIQNAKQLARMRTEKWYEYLMCTIRLLQDVYAGNNHAAHLLFENLDLSSPGLNKTRIIFVARMCRNLCFWGFNIHMPGLREGIHTIISTMKDIGGVVAESPVASEYIHAKDWEALAQTALNYLADSTLDGLIQLHDTSKPQWNVVRPNVWQVAYSNVEDILSLLNASHIAKLSSVENDPKTLDTNVYSPPSTTITNGESEPPEGDNPDHEDVEEDSETEYPDDQGAEEETEHSDDQGAEKEMEHPDEKGTEETEPSREDFTAEHTAAASKIISVYRKYVLRKASEKEPLDEMKRRVRRDFLAKSRMVEWQGSPYRFLFRRVVPPLFIATEGLKDRLYGAKSAAKESLRNAHDGELESVQAALDDASRLFKEACRLHKALAPSAVAHKARDVDGLQRLALAVESLAEQVENLISQDQSLPWTADLDLFRLSPAAVSATPSLYHIPRSSVKYRFQSLSA</sequence>
<organism evidence="10 11">
    <name type="scientific">Ganoderma sinense ZZ0214-1</name>
    <dbReference type="NCBI Taxonomy" id="1077348"/>
    <lineage>
        <taxon>Eukaryota</taxon>
        <taxon>Fungi</taxon>
        <taxon>Dikarya</taxon>
        <taxon>Basidiomycota</taxon>
        <taxon>Agaricomycotina</taxon>
        <taxon>Agaricomycetes</taxon>
        <taxon>Polyporales</taxon>
        <taxon>Polyporaceae</taxon>
        <taxon>Ganoderma</taxon>
    </lineage>
</organism>
<dbReference type="InterPro" id="IPR014017">
    <property type="entry name" value="DNA_helicase_UvrD-like_C"/>
</dbReference>
<feature type="domain" description="UvrD-like helicase ATP-binding" evidence="9">
    <location>
        <begin position="500"/>
        <end position="902"/>
    </location>
</feature>
<dbReference type="InterPro" id="IPR011990">
    <property type="entry name" value="TPR-like_helical_dom_sf"/>
</dbReference>
<evidence type="ECO:0008006" key="12">
    <source>
        <dbReference type="Google" id="ProtNLM"/>
    </source>
</evidence>
<evidence type="ECO:0000256" key="4">
    <source>
        <dbReference type="ARBA" id="ARBA00022840"/>
    </source>
</evidence>
<dbReference type="EMBL" id="AYKW01000017">
    <property type="protein sequence ID" value="PIL29955.1"/>
    <property type="molecule type" value="Genomic_DNA"/>
</dbReference>
<dbReference type="GO" id="GO:0008270">
    <property type="term" value="F:zinc ion binding"/>
    <property type="evidence" value="ECO:0007669"/>
    <property type="project" value="UniProtKB-KW"/>
</dbReference>
<feature type="zinc finger region" description="C3H1-type" evidence="6">
    <location>
        <begin position="1547"/>
        <end position="1574"/>
    </location>
</feature>
<evidence type="ECO:0000256" key="5">
    <source>
        <dbReference type="PROSITE-ProRule" id="PRU00560"/>
    </source>
</evidence>
<dbReference type="InterPro" id="IPR014016">
    <property type="entry name" value="UvrD-like_ATP-bd"/>
</dbReference>
<dbReference type="PROSITE" id="PS51198">
    <property type="entry name" value="UVRD_HELICASE_ATP_BIND"/>
    <property type="match status" value="1"/>
</dbReference>
<feature type="binding site" evidence="5">
    <location>
        <begin position="521"/>
        <end position="528"/>
    </location>
    <ligand>
        <name>ATP</name>
        <dbReference type="ChEBI" id="CHEBI:30616"/>
    </ligand>
</feature>
<dbReference type="SUPFAM" id="SSF48452">
    <property type="entry name" value="TPR-like"/>
    <property type="match status" value="1"/>
</dbReference>
<dbReference type="GO" id="GO:0004386">
    <property type="term" value="F:helicase activity"/>
    <property type="evidence" value="ECO:0007669"/>
    <property type="project" value="UniProtKB-UniRule"/>
</dbReference>
<keyword evidence="1 5" id="KW-0547">Nucleotide-binding</keyword>
<keyword evidence="6" id="KW-0479">Metal-binding</keyword>
<feature type="region of interest" description="Disordered" evidence="7">
    <location>
        <begin position="1975"/>
        <end position="2057"/>
    </location>
</feature>
<feature type="compositionally biased region" description="Polar residues" evidence="7">
    <location>
        <begin position="1978"/>
        <end position="1994"/>
    </location>
</feature>
<keyword evidence="11" id="KW-1185">Reference proteome</keyword>
<keyword evidence="4 5" id="KW-0067">ATP-binding</keyword>
<evidence type="ECO:0000313" key="10">
    <source>
        <dbReference type="EMBL" id="PIL29955.1"/>
    </source>
</evidence>
<accession>A0A2G8S881</accession>
<evidence type="ECO:0000256" key="3">
    <source>
        <dbReference type="ARBA" id="ARBA00022806"/>
    </source>
</evidence>
<feature type="domain" description="C3H1-type" evidence="8">
    <location>
        <begin position="1547"/>
        <end position="1574"/>
    </location>
</feature>
<feature type="compositionally biased region" description="Acidic residues" evidence="7">
    <location>
        <begin position="1996"/>
        <end position="2028"/>
    </location>
</feature>
<evidence type="ECO:0000256" key="1">
    <source>
        <dbReference type="ARBA" id="ARBA00022741"/>
    </source>
</evidence>
<keyword evidence="6" id="KW-0862">Zinc</keyword>
<dbReference type="InterPro" id="IPR027417">
    <property type="entry name" value="P-loop_NTPase"/>
</dbReference>
<dbReference type="SUPFAM" id="SSF52540">
    <property type="entry name" value="P-loop containing nucleoside triphosphate hydrolases"/>
    <property type="match status" value="1"/>
</dbReference>
<evidence type="ECO:0000259" key="9">
    <source>
        <dbReference type="PROSITE" id="PS51198"/>
    </source>
</evidence>
<protein>
    <recommendedName>
        <fullName evidence="12">UvrD-like helicase ATP-binding domain-containing protein</fullName>
    </recommendedName>
</protein>
<dbReference type="Pfam" id="PF13361">
    <property type="entry name" value="UvrD_C"/>
    <property type="match status" value="1"/>
</dbReference>
<dbReference type="InterPro" id="IPR000571">
    <property type="entry name" value="Znf_CCCH"/>
</dbReference>
<comment type="caution">
    <text evidence="10">The sequence shown here is derived from an EMBL/GenBank/DDBJ whole genome shotgun (WGS) entry which is preliminary data.</text>
</comment>
<keyword evidence="3 5" id="KW-0347">Helicase</keyword>
<evidence type="ECO:0000256" key="7">
    <source>
        <dbReference type="SAM" id="MobiDB-lite"/>
    </source>
</evidence>
<keyword evidence="6" id="KW-0863">Zinc-finger</keyword>
<evidence type="ECO:0000256" key="2">
    <source>
        <dbReference type="ARBA" id="ARBA00022801"/>
    </source>
</evidence>
<gene>
    <name evidence="10" type="ORF">GSI_07866</name>
</gene>
<feature type="compositionally biased region" description="Basic and acidic residues" evidence="7">
    <location>
        <begin position="2029"/>
        <end position="2057"/>
    </location>
</feature>
<evidence type="ECO:0000259" key="8">
    <source>
        <dbReference type="PROSITE" id="PS50103"/>
    </source>
</evidence>
<dbReference type="PANTHER" id="PTHR21529:SF4">
    <property type="entry name" value="TPR AND ANKYRIN REPEAT-CONTAINING PROTEIN 1"/>
    <property type="match status" value="1"/>
</dbReference>
<dbReference type="GO" id="GO:0016787">
    <property type="term" value="F:hydrolase activity"/>
    <property type="evidence" value="ECO:0007669"/>
    <property type="project" value="UniProtKB-UniRule"/>
</dbReference>
<dbReference type="Gene3D" id="3.40.50.300">
    <property type="entry name" value="P-loop containing nucleotide triphosphate hydrolases"/>
    <property type="match status" value="2"/>
</dbReference>
<dbReference type="InterPro" id="IPR039904">
    <property type="entry name" value="TRANK1"/>
</dbReference>
<proteinExistence type="predicted"/>
<dbReference type="GO" id="GO:0005524">
    <property type="term" value="F:ATP binding"/>
    <property type="evidence" value="ECO:0007669"/>
    <property type="project" value="UniProtKB-UniRule"/>
</dbReference>
<name>A0A2G8S881_9APHY</name>
<dbReference type="Proteomes" id="UP000230002">
    <property type="component" value="Unassembled WGS sequence"/>
</dbReference>
<reference evidence="10 11" key="1">
    <citation type="journal article" date="2015" name="Sci. Rep.">
        <title>Chromosome-level genome map provides insights into diverse defense mechanisms in the medicinal fungus Ganoderma sinense.</title>
        <authorList>
            <person name="Zhu Y."/>
            <person name="Xu J."/>
            <person name="Sun C."/>
            <person name="Zhou S."/>
            <person name="Xu H."/>
            <person name="Nelson D.R."/>
            <person name="Qian J."/>
            <person name="Song J."/>
            <person name="Luo H."/>
            <person name="Xiang L."/>
            <person name="Li Y."/>
            <person name="Xu Z."/>
            <person name="Ji A."/>
            <person name="Wang L."/>
            <person name="Lu S."/>
            <person name="Hayward A."/>
            <person name="Sun W."/>
            <person name="Li X."/>
            <person name="Schwartz D.C."/>
            <person name="Wang Y."/>
            <person name="Chen S."/>
        </authorList>
    </citation>
    <scope>NUCLEOTIDE SEQUENCE [LARGE SCALE GENOMIC DNA]</scope>
    <source>
        <strain evidence="10 11">ZZ0214-1</strain>
    </source>
</reference>
<dbReference type="PROSITE" id="PS50103">
    <property type="entry name" value="ZF_C3H1"/>
    <property type="match status" value="1"/>
</dbReference>
<evidence type="ECO:0000256" key="6">
    <source>
        <dbReference type="PROSITE-ProRule" id="PRU00723"/>
    </source>
</evidence>
<dbReference type="PANTHER" id="PTHR21529">
    <property type="entry name" value="MAMMARY TURMOR VIRUS RECEPTOR HOMOLOG 1, 2 MTVR1, 2"/>
    <property type="match status" value="1"/>
</dbReference>
<dbReference type="STRING" id="1077348.A0A2G8S881"/>
<keyword evidence="2 5" id="KW-0378">Hydrolase</keyword>
<evidence type="ECO:0000313" key="11">
    <source>
        <dbReference type="Proteomes" id="UP000230002"/>
    </source>
</evidence>
<dbReference type="OrthoDB" id="3156807at2759"/>